<dbReference type="GeneID" id="98403812"/>
<dbReference type="EMBL" id="CP062804">
    <property type="protein sequence ID" value="QOT80334.1"/>
    <property type="molecule type" value="Genomic_DNA"/>
</dbReference>
<accession>A0A643G023</accession>
<sequence>MNADLLYWLAGGVTVGLFIYLLYALFNAEDVA</sequence>
<dbReference type="InterPro" id="IPR011726">
    <property type="entry name" value="KdpF"/>
</dbReference>
<organism evidence="1 2">
    <name type="scientific">Cupriavidus basilensis</name>
    <dbReference type="NCBI Taxonomy" id="68895"/>
    <lineage>
        <taxon>Bacteria</taxon>
        <taxon>Pseudomonadati</taxon>
        <taxon>Pseudomonadota</taxon>
        <taxon>Betaproteobacteria</taxon>
        <taxon>Burkholderiales</taxon>
        <taxon>Burkholderiaceae</taxon>
        <taxon>Cupriavidus</taxon>
    </lineage>
</organism>
<gene>
    <name evidence="1" type="primary">kdpF</name>
    <name evidence="1" type="ORF">F7R26_023045</name>
</gene>
<dbReference type="RefSeq" id="WP_150984284.1">
    <property type="nucleotide sequence ID" value="NZ_CP062804.1"/>
</dbReference>
<dbReference type="NCBIfam" id="TIGR02115">
    <property type="entry name" value="potass_kdpF"/>
    <property type="match status" value="1"/>
</dbReference>
<reference evidence="1 2" key="1">
    <citation type="submission" date="2020-10" db="EMBL/GenBank/DDBJ databases">
        <title>Complete genome sequence of Cupriavidus basilensis CCUG 49340T.</title>
        <authorList>
            <person name="Salva-Serra F."/>
            <person name="Donoso R.A."/>
            <person name="Cho K.H."/>
            <person name="Yoo J.A."/>
            <person name="Lee K."/>
            <person name="Yoon S.-H."/>
            <person name="Perez-Pantoja D."/>
            <person name="Moore E.R.B."/>
        </authorList>
    </citation>
    <scope>NUCLEOTIDE SEQUENCE [LARGE SCALE GENOMIC DNA]</scope>
    <source>
        <strain evidence="2">CCUG 49340</strain>
    </source>
</reference>
<dbReference type="GO" id="GO:0008556">
    <property type="term" value="F:P-type potassium transmembrane transporter activity"/>
    <property type="evidence" value="ECO:0007669"/>
    <property type="project" value="InterPro"/>
</dbReference>
<evidence type="ECO:0000313" key="2">
    <source>
        <dbReference type="Proteomes" id="UP000397656"/>
    </source>
</evidence>
<dbReference type="Pfam" id="PF09604">
    <property type="entry name" value="Potass_KdpF"/>
    <property type="match status" value="1"/>
</dbReference>
<dbReference type="Proteomes" id="UP000397656">
    <property type="component" value="Chromosome 2"/>
</dbReference>
<proteinExistence type="predicted"/>
<name>A0A643G023_9BURK</name>
<evidence type="ECO:0000313" key="1">
    <source>
        <dbReference type="EMBL" id="QOT80334.1"/>
    </source>
</evidence>
<protein>
    <submittedName>
        <fullName evidence="1">K(+)-transporting ATPase subunit F</fullName>
    </submittedName>
</protein>
<dbReference type="AlphaFoldDB" id="A0A643G023"/>
<dbReference type="GO" id="GO:0005886">
    <property type="term" value="C:plasma membrane"/>
    <property type="evidence" value="ECO:0007669"/>
    <property type="project" value="InterPro"/>
</dbReference>